<dbReference type="PANTHER" id="PTHR45991">
    <property type="entry name" value="PACHYTENE CHECKPOINT PROTEIN 2"/>
    <property type="match status" value="1"/>
</dbReference>
<dbReference type="InterPro" id="IPR003593">
    <property type="entry name" value="AAA+_ATPase"/>
</dbReference>
<dbReference type="AlphaFoldDB" id="A0A9W7DHH8"/>
<proteinExistence type="inferred from homology"/>
<feature type="domain" description="AAA+ ATPase" evidence="4">
    <location>
        <begin position="299"/>
        <end position="456"/>
    </location>
</feature>
<dbReference type="GO" id="GO:0016887">
    <property type="term" value="F:ATP hydrolysis activity"/>
    <property type="evidence" value="ECO:0007669"/>
    <property type="project" value="InterPro"/>
</dbReference>
<keyword evidence="2 3" id="KW-0067">ATP-binding</keyword>
<keyword evidence="1 3" id="KW-0547">Nucleotide-binding</keyword>
<dbReference type="PROSITE" id="PS00674">
    <property type="entry name" value="AAA"/>
    <property type="match status" value="1"/>
</dbReference>
<dbReference type="GO" id="GO:0051598">
    <property type="term" value="P:meiotic recombination checkpoint signaling"/>
    <property type="evidence" value="ECO:0007669"/>
    <property type="project" value="TreeGrafter"/>
</dbReference>
<gene>
    <name evidence="5" type="ORF">Amon01_000602400</name>
</gene>
<evidence type="ECO:0000313" key="6">
    <source>
        <dbReference type="Proteomes" id="UP001165063"/>
    </source>
</evidence>
<dbReference type="InterPro" id="IPR003959">
    <property type="entry name" value="ATPase_AAA_core"/>
</dbReference>
<reference evidence="5" key="1">
    <citation type="submission" date="2023-04" db="EMBL/GenBank/DDBJ databases">
        <title>Ambrosiozyma monospora NBRC 1965.</title>
        <authorList>
            <person name="Ichikawa N."/>
            <person name="Sato H."/>
            <person name="Tonouchi N."/>
        </authorList>
    </citation>
    <scope>NUCLEOTIDE SEQUENCE</scope>
    <source>
        <strain evidence="5">NBRC 1965</strain>
    </source>
</reference>
<dbReference type="SUPFAM" id="SSF52540">
    <property type="entry name" value="P-loop containing nucleoside triphosphate hydrolases"/>
    <property type="match status" value="2"/>
</dbReference>
<dbReference type="InterPro" id="IPR003960">
    <property type="entry name" value="ATPase_AAA_CS"/>
</dbReference>
<dbReference type="Proteomes" id="UP001165063">
    <property type="component" value="Unassembled WGS sequence"/>
</dbReference>
<dbReference type="Pfam" id="PF00004">
    <property type="entry name" value="AAA"/>
    <property type="match status" value="1"/>
</dbReference>
<dbReference type="PANTHER" id="PTHR45991:SF1">
    <property type="entry name" value="PACHYTENE CHECKPOINT PROTEIN 2 HOMOLOG"/>
    <property type="match status" value="1"/>
</dbReference>
<evidence type="ECO:0000256" key="3">
    <source>
        <dbReference type="RuleBase" id="RU003651"/>
    </source>
</evidence>
<accession>A0A9W7DHH8</accession>
<evidence type="ECO:0000256" key="1">
    <source>
        <dbReference type="ARBA" id="ARBA00022741"/>
    </source>
</evidence>
<sequence>MIRLSNLRLQLETTMKMSDVINYYLTSSSGGTSPLSHLRGPIKSYHLSGNILKHQSASTSDLTNSKLKALWDKVSLGLYRINTVEEVENLELGFLEVVIGCSIDRIVVDLVNQFEVSDNDYYEADDTILTQDDCLLIADSGKIDEIAELTDHLNSLISLSTPEQITTHHINSKFAQKEKDKFCEFVHANHNTHLEVVLLHDSSKLESESPSSILQSRKCKQEEQDTFCSLIKATKLEDSPQNQEKRTNPLNLMSDESLGMIKITFLPDSKLFNSYGDLYYTAGLKTALLRQITSTSSSQGKMILLYGPPGSGKTTLCKAVSNLIIFSSNNAEKQVPTGGILIEISCAQIFSMYLNQSDKNLDNLFTDLTKLLVQYPELKVALLIDEIETLVRSRQYLISSTSSNSSVQLVNTMLICLDRVRHFPNLTIFTTSNLIESLDLAFLDRVDAVLNIKEPDAECCYKIIISNLMKLKDLEAVVLSEIDATRPFESFKWCESQSKDQNSNASMLCYKLALVCRKLEVSGRFLNKGCFSCTAGQIRVSLNWFLQNLLQMVVSKKQAVLS</sequence>
<dbReference type="GO" id="GO:0005524">
    <property type="term" value="F:ATP binding"/>
    <property type="evidence" value="ECO:0007669"/>
    <property type="project" value="UniProtKB-KW"/>
</dbReference>
<dbReference type="GO" id="GO:0005634">
    <property type="term" value="C:nucleus"/>
    <property type="evidence" value="ECO:0007669"/>
    <property type="project" value="TreeGrafter"/>
</dbReference>
<dbReference type="InterPro" id="IPR044539">
    <property type="entry name" value="Pch2-like"/>
</dbReference>
<name>A0A9W7DHH8_AMBMO</name>
<protein>
    <submittedName>
        <fullName evidence="5">Unnamed protein product</fullName>
    </submittedName>
</protein>
<dbReference type="InterPro" id="IPR027417">
    <property type="entry name" value="P-loop_NTPase"/>
</dbReference>
<comment type="similarity">
    <text evidence="3">Belongs to the AAA ATPase family.</text>
</comment>
<dbReference type="Gene3D" id="3.40.50.300">
    <property type="entry name" value="P-loop containing nucleotide triphosphate hydrolases"/>
    <property type="match status" value="1"/>
</dbReference>
<dbReference type="EMBL" id="BSXU01003625">
    <property type="protein sequence ID" value="GMG40255.1"/>
    <property type="molecule type" value="Genomic_DNA"/>
</dbReference>
<dbReference type="GO" id="GO:0005694">
    <property type="term" value="C:chromosome"/>
    <property type="evidence" value="ECO:0007669"/>
    <property type="project" value="TreeGrafter"/>
</dbReference>
<keyword evidence="6" id="KW-1185">Reference proteome</keyword>
<dbReference type="SMART" id="SM00382">
    <property type="entry name" value="AAA"/>
    <property type="match status" value="1"/>
</dbReference>
<dbReference type="OrthoDB" id="5925at2759"/>
<evidence type="ECO:0000259" key="4">
    <source>
        <dbReference type="SMART" id="SM00382"/>
    </source>
</evidence>
<dbReference type="GO" id="GO:0007131">
    <property type="term" value="P:reciprocal meiotic recombination"/>
    <property type="evidence" value="ECO:0007669"/>
    <property type="project" value="TreeGrafter"/>
</dbReference>
<evidence type="ECO:0000313" key="5">
    <source>
        <dbReference type="EMBL" id="GMG40255.1"/>
    </source>
</evidence>
<comment type="caution">
    <text evidence="5">The sequence shown here is derived from an EMBL/GenBank/DDBJ whole genome shotgun (WGS) entry which is preliminary data.</text>
</comment>
<organism evidence="5 6">
    <name type="scientific">Ambrosiozyma monospora</name>
    <name type="common">Yeast</name>
    <name type="synonym">Endomycopsis monosporus</name>
    <dbReference type="NCBI Taxonomy" id="43982"/>
    <lineage>
        <taxon>Eukaryota</taxon>
        <taxon>Fungi</taxon>
        <taxon>Dikarya</taxon>
        <taxon>Ascomycota</taxon>
        <taxon>Saccharomycotina</taxon>
        <taxon>Pichiomycetes</taxon>
        <taxon>Pichiales</taxon>
        <taxon>Pichiaceae</taxon>
        <taxon>Ambrosiozyma</taxon>
    </lineage>
</organism>
<evidence type="ECO:0000256" key="2">
    <source>
        <dbReference type="ARBA" id="ARBA00022840"/>
    </source>
</evidence>